<reference evidence="2 3" key="1">
    <citation type="submission" date="2020-08" db="EMBL/GenBank/DDBJ databases">
        <title>Genomic Encyclopedia of Type Strains, Phase IV (KMG-IV): sequencing the most valuable type-strain genomes for metagenomic binning, comparative biology and taxonomic classification.</title>
        <authorList>
            <person name="Goeker M."/>
        </authorList>
    </citation>
    <scope>NUCLEOTIDE SEQUENCE [LARGE SCALE GENOMIC DNA]</scope>
    <source>
        <strain evidence="2 3">DSM 102983</strain>
    </source>
</reference>
<name>A0ABR6KJV2_9BACT</name>
<evidence type="ECO:0000313" key="3">
    <source>
        <dbReference type="Proteomes" id="UP000533637"/>
    </source>
</evidence>
<accession>A0ABR6KJV2</accession>
<protein>
    <recommendedName>
        <fullName evidence="4">Outer membrane protein beta-barrel domain-containing protein</fullName>
    </recommendedName>
</protein>
<evidence type="ECO:0008006" key="4">
    <source>
        <dbReference type="Google" id="ProtNLM"/>
    </source>
</evidence>
<keyword evidence="1" id="KW-0732">Signal</keyword>
<feature type="chain" id="PRO_5045871874" description="Outer membrane protein beta-barrel domain-containing protein" evidence="1">
    <location>
        <begin position="20"/>
        <end position="219"/>
    </location>
</feature>
<proteinExistence type="predicted"/>
<comment type="caution">
    <text evidence="2">The sequence shown here is derived from an EMBL/GenBank/DDBJ whole genome shotgun (WGS) entry which is preliminary data.</text>
</comment>
<feature type="signal peptide" evidence="1">
    <location>
        <begin position="1"/>
        <end position="19"/>
    </location>
</feature>
<dbReference type="EMBL" id="JACHOC010000003">
    <property type="protein sequence ID" value="MBB4621795.1"/>
    <property type="molecule type" value="Genomic_DNA"/>
</dbReference>
<dbReference type="Proteomes" id="UP000533637">
    <property type="component" value="Unassembled WGS sequence"/>
</dbReference>
<keyword evidence="3" id="KW-1185">Reference proteome</keyword>
<evidence type="ECO:0000313" key="2">
    <source>
        <dbReference type="EMBL" id="MBB4621795.1"/>
    </source>
</evidence>
<organism evidence="2 3">
    <name type="scientific">Parabacteroides faecis</name>
    <dbReference type="NCBI Taxonomy" id="1217282"/>
    <lineage>
        <taxon>Bacteria</taxon>
        <taxon>Pseudomonadati</taxon>
        <taxon>Bacteroidota</taxon>
        <taxon>Bacteroidia</taxon>
        <taxon>Bacteroidales</taxon>
        <taxon>Tannerellaceae</taxon>
        <taxon>Parabacteroides</taxon>
    </lineage>
</organism>
<evidence type="ECO:0000256" key="1">
    <source>
        <dbReference type="SAM" id="SignalP"/>
    </source>
</evidence>
<dbReference type="RefSeq" id="WP_183670091.1">
    <property type="nucleotide sequence ID" value="NZ_BMPB01000001.1"/>
</dbReference>
<gene>
    <name evidence="2" type="ORF">GGQ57_001692</name>
</gene>
<sequence>MKKYVLLLGLLIQTVSLCAQEASIGKSMFSIHAGPSWYLGKMIGITSNSDTYRNDLRNGVAWDVNYYFLGDKYIFNSFKLSPGLIYQGGRYKGTHDEGSDKILMHYIAPQIALFMVKQKYNLSLSTGVGYQYYKDKSFVYDKPRDVSMNKLAYNLSAGGEYLLSSHVGISAKLNWIVTSSESYSVKYHGQKWQVESPELNGGGGCFSQLSLLFGMNFHF</sequence>